<keyword evidence="1" id="KW-0677">Repeat</keyword>
<dbReference type="InterPro" id="IPR011992">
    <property type="entry name" value="EF-hand-dom_pair"/>
</dbReference>
<gene>
    <name evidence="4" type="primary">PLS1_1</name>
    <name evidence="4" type="ORF">BGW38_003368</name>
</gene>
<dbReference type="PROSITE" id="PS00018">
    <property type="entry name" value="EF_HAND_1"/>
    <property type="match status" value="2"/>
</dbReference>
<name>A0A9P6FRL2_9FUNG</name>
<dbReference type="GO" id="GO:0016460">
    <property type="term" value="C:myosin II complex"/>
    <property type="evidence" value="ECO:0007669"/>
    <property type="project" value="TreeGrafter"/>
</dbReference>
<dbReference type="CDD" id="cd00051">
    <property type="entry name" value="EFh"/>
    <property type="match status" value="1"/>
</dbReference>
<dbReference type="InterPro" id="IPR002048">
    <property type="entry name" value="EF_hand_dom"/>
</dbReference>
<dbReference type="PROSITE" id="PS50222">
    <property type="entry name" value="EF_HAND_2"/>
    <property type="match status" value="2"/>
</dbReference>
<dbReference type="GO" id="GO:0005737">
    <property type="term" value="C:cytoplasm"/>
    <property type="evidence" value="ECO:0007669"/>
    <property type="project" value="UniProtKB-ARBA"/>
</dbReference>
<evidence type="ECO:0000313" key="5">
    <source>
        <dbReference type="Proteomes" id="UP000780801"/>
    </source>
</evidence>
<organism evidence="4 5">
    <name type="scientific">Lunasporangiospora selenospora</name>
    <dbReference type="NCBI Taxonomy" id="979761"/>
    <lineage>
        <taxon>Eukaryota</taxon>
        <taxon>Fungi</taxon>
        <taxon>Fungi incertae sedis</taxon>
        <taxon>Mucoromycota</taxon>
        <taxon>Mortierellomycotina</taxon>
        <taxon>Mortierellomycetes</taxon>
        <taxon>Mortierellales</taxon>
        <taxon>Mortierellaceae</taxon>
        <taxon>Lunasporangiospora</taxon>
    </lineage>
</organism>
<proteinExistence type="predicted"/>
<dbReference type="AlphaFoldDB" id="A0A9P6FRL2"/>
<keyword evidence="2" id="KW-0106">Calcium</keyword>
<dbReference type="Proteomes" id="UP000780801">
    <property type="component" value="Unassembled WGS sequence"/>
</dbReference>
<accession>A0A9P6FRL2</accession>
<dbReference type="OrthoDB" id="26525at2759"/>
<dbReference type="Gene3D" id="1.10.238.10">
    <property type="entry name" value="EF-hand"/>
    <property type="match status" value="1"/>
</dbReference>
<protein>
    <submittedName>
        <fullName evidence="4">Phospholipid scramblase 1</fullName>
    </submittedName>
</protein>
<evidence type="ECO:0000256" key="2">
    <source>
        <dbReference type="ARBA" id="ARBA00022837"/>
    </source>
</evidence>
<dbReference type="SMART" id="SM00054">
    <property type="entry name" value="EFh"/>
    <property type="match status" value="2"/>
</dbReference>
<evidence type="ECO:0000313" key="4">
    <source>
        <dbReference type="EMBL" id="KAF9580114.1"/>
    </source>
</evidence>
<evidence type="ECO:0000256" key="1">
    <source>
        <dbReference type="ARBA" id="ARBA00022737"/>
    </source>
</evidence>
<dbReference type="GO" id="GO:0005509">
    <property type="term" value="F:calcium ion binding"/>
    <property type="evidence" value="ECO:0007669"/>
    <property type="project" value="InterPro"/>
</dbReference>
<dbReference type="PANTHER" id="PTHR23048">
    <property type="entry name" value="MYOSIN LIGHT CHAIN 1, 3"/>
    <property type="match status" value="1"/>
</dbReference>
<sequence>MTQSFSEQETLELKESFDAFDYNKDGTISRRELHSLLHIVGHKLNGPQFDNLLTEYDTDKNGDICFDEFIQLAQVLIKNKVVNKA</sequence>
<dbReference type="InterPro" id="IPR018247">
    <property type="entry name" value="EF_Hand_1_Ca_BS"/>
</dbReference>
<dbReference type="Pfam" id="PF13499">
    <property type="entry name" value="EF-hand_7"/>
    <property type="match status" value="1"/>
</dbReference>
<reference evidence="4" key="1">
    <citation type="journal article" date="2020" name="Fungal Divers.">
        <title>Resolving the Mortierellaceae phylogeny through synthesis of multi-gene phylogenetics and phylogenomics.</title>
        <authorList>
            <person name="Vandepol N."/>
            <person name="Liber J."/>
            <person name="Desiro A."/>
            <person name="Na H."/>
            <person name="Kennedy M."/>
            <person name="Barry K."/>
            <person name="Grigoriev I.V."/>
            <person name="Miller A.N."/>
            <person name="O'Donnell K."/>
            <person name="Stajich J.E."/>
            <person name="Bonito G."/>
        </authorList>
    </citation>
    <scope>NUCLEOTIDE SEQUENCE</scope>
    <source>
        <strain evidence="4">KOD1015</strain>
    </source>
</reference>
<dbReference type="EMBL" id="JAABOA010002274">
    <property type="protein sequence ID" value="KAF9580114.1"/>
    <property type="molecule type" value="Genomic_DNA"/>
</dbReference>
<evidence type="ECO:0000259" key="3">
    <source>
        <dbReference type="PROSITE" id="PS50222"/>
    </source>
</evidence>
<dbReference type="FunFam" id="1.10.238.10:FF:000263">
    <property type="entry name" value="plastin-1 isoform X2"/>
    <property type="match status" value="1"/>
</dbReference>
<keyword evidence="5" id="KW-1185">Reference proteome</keyword>
<dbReference type="PANTHER" id="PTHR23048:SF0">
    <property type="entry name" value="CALMODULIN LIKE 3"/>
    <property type="match status" value="1"/>
</dbReference>
<comment type="caution">
    <text evidence="4">The sequence shown here is derived from an EMBL/GenBank/DDBJ whole genome shotgun (WGS) entry which is preliminary data.</text>
</comment>
<feature type="domain" description="EF-hand" evidence="3">
    <location>
        <begin position="44"/>
        <end position="79"/>
    </location>
</feature>
<dbReference type="SUPFAM" id="SSF47473">
    <property type="entry name" value="EF-hand"/>
    <property type="match status" value="1"/>
</dbReference>
<dbReference type="InterPro" id="IPR050230">
    <property type="entry name" value="CALM/Myosin/TropC-like"/>
</dbReference>
<feature type="domain" description="EF-hand" evidence="3">
    <location>
        <begin position="8"/>
        <end position="43"/>
    </location>
</feature>